<dbReference type="Proteomes" id="UP000093199">
    <property type="component" value="Unassembled WGS sequence"/>
</dbReference>
<name>A0A1C0Y6N4_9BACL</name>
<comment type="similarity">
    <text evidence="1">Belongs to the 'GDXG' lipolytic enzyme family.</text>
</comment>
<dbReference type="RefSeq" id="WP_066547256.1">
    <property type="nucleotide sequence ID" value="NZ_MASJ01000039.1"/>
</dbReference>
<keyword evidence="2" id="KW-0378">Hydrolase</keyword>
<accession>A0A1C0Y6N4</accession>
<feature type="domain" description="Alpha/beta hydrolase fold-3" evidence="4">
    <location>
        <begin position="83"/>
        <end position="291"/>
    </location>
</feature>
<dbReference type="EMBL" id="MASJ01000039">
    <property type="protein sequence ID" value="OCS82803.1"/>
    <property type="molecule type" value="Genomic_DNA"/>
</dbReference>
<keyword evidence="6" id="KW-1185">Reference proteome</keyword>
<dbReference type="OrthoDB" id="9815425at2"/>
<dbReference type="STRING" id="33978.A6M13_05225"/>
<evidence type="ECO:0000256" key="3">
    <source>
        <dbReference type="PROSITE-ProRule" id="PRU10038"/>
    </source>
</evidence>
<sequence length="316" mass="35320">MKNEDYIVLEPAAQAFANENEAPPYLYELPVEEGRKTVDDAQSGDVEKYDVSKEVVKGIQTPSGTVDVTLYKPINAGKSLPVMIYAHGGGWVFGNEHTHDRLMRELTYYAQQAIVFVHYSLSPEAKYPTALEEMYAVTKWAVEHAEQYGFNAEHVTVAGDSAGGNLATATAILAKQRGTPTIHKQVLYYPVTDARFDTPSYEQFARGFFLHRDGMKWFWDQYTTSEVERALITVSPLRATVEELADLPKALILTAETDVLRDEGERYAAKLRQAGVDVTSVRVPGIIHDFMMLNALKDTNAYKVGMTLTAIWLQKA</sequence>
<dbReference type="Pfam" id="PF07859">
    <property type="entry name" value="Abhydrolase_3"/>
    <property type="match status" value="1"/>
</dbReference>
<proteinExistence type="inferred from homology"/>
<evidence type="ECO:0000259" key="4">
    <source>
        <dbReference type="Pfam" id="PF07859"/>
    </source>
</evidence>
<dbReference type="Gene3D" id="3.40.50.1820">
    <property type="entry name" value="alpha/beta hydrolase"/>
    <property type="match status" value="1"/>
</dbReference>
<evidence type="ECO:0000313" key="5">
    <source>
        <dbReference type="EMBL" id="OCS82803.1"/>
    </source>
</evidence>
<reference evidence="5 6" key="1">
    <citation type="submission" date="2016-07" db="EMBL/GenBank/DDBJ databases">
        <title>Caryophanon tenue genome sequencing.</title>
        <authorList>
            <person name="Verma A."/>
            <person name="Pal Y."/>
            <person name="Krishnamurthi S."/>
        </authorList>
    </citation>
    <scope>NUCLEOTIDE SEQUENCE [LARGE SCALE GENOMIC DNA]</scope>
    <source>
        <strain evidence="5 6">DSM 14152</strain>
    </source>
</reference>
<dbReference type="InterPro" id="IPR029058">
    <property type="entry name" value="AB_hydrolase_fold"/>
</dbReference>
<evidence type="ECO:0000256" key="1">
    <source>
        <dbReference type="ARBA" id="ARBA00010515"/>
    </source>
</evidence>
<dbReference type="PROSITE" id="PS01174">
    <property type="entry name" value="LIPASE_GDXG_SER"/>
    <property type="match status" value="1"/>
</dbReference>
<dbReference type="InterPro" id="IPR033140">
    <property type="entry name" value="Lipase_GDXG_put_SER_AS"/>
</dbReference>
<protein>
    <submittedName>
        <fullName evidence="5">Esterase</fullName>
    </submittedName>
</protein>
<dbReference type="PANTHER" id="PTHR48081:SF8">
    <property type="entry name" value="ALPHA_BETA HYDROLASE FOLD-3 DOMAIN-CONTAINING PROTEIN-RELATED"/>
    <property type="match status" value="1"/>
</dbReference>
<comment type="caution">
    <text evidence="5">The sequence shown here is derived from an EMBL/GenBank/DDBJ whole genome shotgun (WGS) entry which is preliminary data.</text>
</comment>
<dbReference type="InterPro" id="IPR050300">
    <property type="entry name" value="GDXG_lipolytic_enzyme"/>
</dbReference>
<evidence type="ECO:0000256" key="2">
    <source>
        <dbReference type="ARBA" id="ARBA00022801"/>
    </source>
</evidence>
<evidence type="ECO:0000313" key="6">
    <source>
        <dbReference type="Proteomes" id="UP000093199"/>
    </source>
</evidence>
<dbReference type="PANTHER" id="PTHR48081">
    <property type="entry name" value="AB HYDROLASE SUPERFAMILY PROTEIN C4A8.06C"/>
    <property type="match status" value="1"/>
</dbReference>
<organism evidence="5 6">
    <name type="scientific">Caryophanon tenue</name>
    <dbReference type="NCBI Taxonomy" id="33978"/>
    <lineage>
        <taxon>Bacteria</taxon>
        <taxon>Bacillati</taxon>
        <taxon>Bacillota</taxon>
        <taxon>Bacilli</taxon>
        <taxon>Bacillales</taxon>
        <taxon>Caryophanaceae</taxon>
        <taxon>Caryophanon</taxon>
    </lineage>
</organism>
<dbReference type="SUPFAM" id="SSF53474">
    <property type="entry name" value="alpha/beta-Hydrolases"/>
    <property type="match status" value="1"/>
</dbReference>
<feature type="active site" evidence="3">
    <location>
        <position position="161"/>
    </location>
</feature>
<dbReference type="InterPro" id="IPR013094">
    <property type="entry name" value="AB_hydrolase_3"/>
</dbReference>
<dbReference type="AlphaFoldDB" id="A0A1C0Y6N4"/>
<dbReference type="GO" id="GO:0016787">
    <property type="term" value="F:hydrolase activity"/>
    <property type="evidence" value="ECO:0007669"/>
    <property type="project" value="UniProtKB-KW"/>
</dbReference>
<gene>
    <name evidence="5" type="ORF">A6M13_05225</name>
</gene>